<reference evidence="1 2" key="1">
    <citation type="journal article" date="2013" name="Genome Announc.">
        <title>Draft Genome Sequence of Arcticibacter svalbardensis Strain MN12-7T, a Member of the Family Sphingobacteriaceae Isolated from an Arctic Soil Sample.</title>
        <authorList>
            <person name="Shivaji S."/>
            <person name="Ara S."/>
            <person name="Prasad S."/>
            <person name="Manasa B.P."/>
            <person name="Begum Z."/>
            <person name="Singh A."/>
            <person name="Kumar Pinnaka A."/>
        </authorList>
    </citation>
    <scope>NUCLEOTIDE SEQUENCE [LARGE SCALE GENOMIC DNA]</scope>
    <source>
        <strain evidence="1 2">MN12-7</strain>
    </source>
</reference>
<comment type="caution">
    <text evidence="1">The sequence shown here is derived from an EMBL/GenBank/DDBJ whole genome shotgun (WGS) entry which is preliminary data.</text>
</comment>
<evidence type="ECO:0000313" key="2">
    <source>
        <dbReference type="Proteomes" id="UP000014174"/>
    </source>
</evidence>
<dbReference type="Proteomes" id="UP000014174">
    <property type="component" value="Unassembled WGS sequence"/>
</dbReference>
<dbReference type="Gene3D" id="1.20.1260.10">
    <property type="match status" value="1"/>
</dbReference>
<dbReference type="AlphaFoldDB" id="R9H4Y1"/>
<dbReference type="EMBL" id="AQPN01000022">
    <property type="protein sequence ID" value="EOR96219.1"/>
    <property type="molecule type" value="Genomic_DNA"/>
</dbReference>
<organism evidence="1 2">
    <name type="scientific">Arcticibacter svalbardensis MN12-7</name>
    <dbReference type="NCBI Taxonomy" id="1150600"/>
    <lineage>
        <taxon>Bacteria</taxon>
        <taxon>Pseudomonadati</taxon>
        <taxon>Bacteroidota</taxon>
        <taxon>Sphingobacteriia</taxon>
        <taxon>Sphingobacteriales</taxon>
        <taxon>Sphingobacteriaceae</taxon>
        <taxon>Arcticibacter</taxon>
    </lineage>
</organism>
<dbReference type="InterPro" id="IPR012347">
    <property type="entry name" value="Ferritin-like"/>
</dbReference>
<name>R9H4Y1_9SPHI</name>
<gene>
    <name evidence="1" type="ORF">ADIARSV_0624</name>
</gene>
<evidence type="ECO:0000313" key="1">
    <source>
        <dbReference type="EMBL" id="EOR96219.1"/>
    </source>
</evidence>
<proteinExistence type="predicted"/>
<sequence length="131" mass="15248">MNETRFYDQAIDLVKVPSLKSSFAKYLWMRGEHIVGIRSYLLRSNCRLNELNFPQCPDPAAWEAFKNTIVKHDSQALMRWGMQKGKQTLRKYDSALSNISSDIKLQTMLHHHMMDIKHSLDSLSSIKIITH</sequence>
<dbReference type="OrthoDB" id="794667at2"/>
<dbReference type="RefSeq" id="WP_016193873.1">
    <property type="nucleotide sequence ID" value="NZ_AQPN01000022.1"/>
</dbReference>
<accession>R9H4Y1</accession>
<keyword evidence="2" id="KW-1185">Reference proteome</keyword>
<protein>
    <submittedName>
        <fullName evidence="1">Uncharacterized protein</fullName>
    </submittedName>
</protein>